<proteinExistence type="predicted"/>
<evidence type="ECO:0000313" key="1">
    <source>
        <dbReference type="EMBL" id="KGM07176.1"/>
    </source>
</evidence>
<accession>A0A0A0BGU9</accession>
<dbReference type="EMBL" id="JRQD01000002">
    <property type="protein sequence ID" value="KGM07176.1"/>
    <property type="molecule type" value="Genomic_DNA"/>
</dbReference>
<evidence type="ECO:0000313" key="2">
    <source>
        <dbReference type="Proteomes" id="UP000029999"/>
    </source>
</evidence>
<reference evidence="1 2" key="1">
    <citation type="submission" date="2014-09" db="EMBL/GenBank/DDBJ databases">
        <authorList>
            <person name="Grob C."/>
            <person name="Taubert M."/>
            <person name="Howat A.M."/>
            <person name="Burns O.J."/>
            <person name="Dixon J.L."/>
            <person name="Chen Y."/>
            <person name="Murrell J.C."/>
        </authorList>
    </citation>
    <scope>NUCLEOTIDE SEQUENCE [LARGE SCALE GENOMIC DNA]</scope>
    <source>
        <strain evidence="1">L4</strain>
    </source>
</reference>
<gene>
    <name evidence="1" type="ORF">LP43_0784</name>
</gene>
<sequence>MDITIGLQLAESEVEQFESSSQKRRFRAGNIAAIKNLLTGQIGSEQTAAM</sequence>
<dbReference type="AlphaFoldDB" id="A0A0A0BGU9"/>
<protein>
    <submittedName>
        <fullName evidence="1">Uncharacterized protein</fullName>
    </submittedName>
</protein>
<organism evidence="1 2">
    <name type="scientific">Methylophaga thiooxydans</name>
    <dbReference type="NCBI Taxonomy" id="392484"/>
    <lineage>
        <taxon>Bacteria</taxon>
        <taxon>Pseudomonadati</taxon>
        <taxon>Pseudomonadota</taxon>
        <taxon>Gammaproteobacteria</taxon>
        <taxon>Thiotrichales</taxon>
        <taxon>Piscirickettsiaceae</taxon>
        <taxon>Methylophaga</taxon>
    </lineage>
</organism>
<name>A0A0A0BGU9_9GAMM</name>
<comment type="caution">
    <text evidence="1">The sequence shown here is derived from an EMBL/GenBank/DDBJ whole genome shotgun (WGS) entry which is preliminary data.</text>
</comment>
<dbReference type="Proteomes" id="UP000029999">
    <property type="component" value="Unassembled WGS sequence"/>
</dbReference>
<dbReference type="STRING" id="392484.LP43_0784"/>